<evidence type="ECO:0000313" key="2">
    <source>
        <dbReference type="EMBL" id="PQO28150.1"/>
    </source>
</evidence>
<evidence type="ECO:0000313" key="3">
    <source>
        <dbReference type="Proteomes" id="UP000239388"/>
    </source>
</evidence>
<name>A0A2S8F7N9_9BACT</name>
<sequence>MTRYKLPAIGLLVLLGALASLAATHEGEAKTDSPLAGKAVIIEMNGNYFGVKENVRFETIGSLDFIVVPMQYKNVAEHYDHWLRLDRVTGLKVFDSLDDAVAYDKKTSPFRQREPESDTEKQ</sequence>
<comment type="caution">
    <text evidence="2">The sequence shown here is derived from an EMBL/GenBank/DDBJ whole genome shotgun (WGS) entry which is preliminary data.</text>
</comment>
<dbReference type="RefSeq" id="WP_105358469.1">
    <property type="nucleotide sequence ID" value="NZ_PUIB01000025.1"/>
</dbReference>
<keyword evidence="1" id="KW-0732">Signal</keyword>
<dbReference type="AlphaFoldDB" id="A0A2S8F7N9"/>
<feature type="signal peptide" evidence="1">
    <location>
        <begin position="1"/>
        <end position="22"/>
    </location>
</feature>
<accession>A0A2S8F7N9</accession>
<evidence type="ECO:0000256" key="1">
    <source>
        <dbReference type="SAM" id="SignalP"/>
    </source>
</evidence>
<dbReference type="OrthoDB" id="287577at2"/>
<dbReference type="Proteomes" id="UP000239388">
    <property type="component" value="Unassembled WGS sequence"/>
</dbReference>
<gene>
    <name evidence="2" type="ORF">C5Y98_24920</name>
</gene>
<dbReference type="EMBL" id="PUIB01000025">
    <property type="protein sequence ID" value="PQO28150.1"/>
    <property type="molecule type" value="Genomic_DNA"/>
</dbReference>
<protein>
    <submittedName>
        <fullName evidence="2">Uncharacterized protein</fullName>
    </submittedName>
</protein>
<organism evidence="2 3">
    <name type="scientific">Blastopirellula marina</name>
    <dbReference type="NCBI Taxonomy" id="124"/>
    <lineage>
        <taxon>Bacteria</taxon>
        <taxon>Pseudomonadati</taxon>
        <taxon>Planctomycetota</taxon>
        <taxon>Planctomycetia</taxon>
        <taxon>Pirellulales</taxon>
        <taxon>Pirellulaceae</taxon>
        <taxon>Blastopirellula</taxon>
    </lineage>
</organism>
<reference evidence="2 3" key="1">
    <citation type="submission" date="2018-02" db="EMBL/GenBank/DDBJ databases">
        <title>Comparative genomes isolates from brazilian mangrove.</title>
        <authorList>
            <person name="Araujo J.E."/>
            <person name="Taketani R.G."/>
            <person name="Silva M.C.P."/>
            <person name="Loureco M.V."/>
            <person name="Andreote F.D."/>
        </authorList>
    </citation>
    <scope>NUCLEOTIDE SEQUENCE [LARGE SCALE GENOMIC DNA]</scope>
    <source>
        <strain evidence="2 3">NAP PRIS-MGV</strain>
    </source>
</reference>
<proteinExistence type="predicted"/>
<feature type="chain" id="PRO_5015579052" evidence="1">
    <location>
        <begin position="23"/>
        <end position="122"/>
    </location>
</feature>